<dbReference type="AlphaFoldDB" id="X1B5S4"/>
<proteinExistence type="predicted"/>
<keyword evidence="1" id="KW-0472">Membrane</keyword>
<feature type="transmembrane region" description="Helical" evidence="1">
    <location>
        <begin position="12"/>
        <end position="33"/>
    </location>
</feature>
<comment type="caution">
    <text evidence="2">The sequence shown here is derived from an EMBL/GenBank/DDBJ whole genome shotgun (WGS) entry which is preliminary data.</text>
</comment>
<dbReference type="EMBL" id="BART01013647">
    <property type="protein sequence ID" value="GAG79493.1"/>
    <property type="molecule type" value="Genomic_DNA"/>
</dbReference>
<evidence type="ECO:0000313" key="2">
    <source>
        <dbReference type="EMBL" id="GAG79493.1"/>
    </source>
</evidence>
<reference evidence="2" key="1">
    <citation type="journal article" date="2014" name="Front. Microbiol.">
        <title>High frequency of phylogenetically diverse reductive dehalogenase-homologous genes in deep subseafloor sedimentary metagenomes.</title>
        <authorList>
            <person name="Kawai M."/>
            <person name="Futagami T."/>
            <person name="Toyoda A."/>
            <person name="Takaki Y."/>
            <person name="Nishi S."/>
            <person name="Hori S."/>
            <person name="Arai W."/>
            <person name="Tsubouchi T."/>
            <person name="Morono Y."/>
            <person name="Uchiyama I."/>
            <person name="Ito T."/>
            <person name="Fujiyama A."/>
            <person name="Inagaki F."/>
            <person name="Takami H."/>
        </authorList>
    </citation>
    <scope>NUCLEOTIDE SEQUENCE</scope>
    <source>
        <strain evidence="2">Expedition CK06-06</strain>
    </source>
</reference>
<accession>X1B5S4</accession>
<gene>
    <name evidence="2" type="ORF">S01H4_27774</name>
</gene>
<name>X1B5S4_9ZZZZ</name>
<keyword evidence="1" id="KW-0812">Transmembrane</keyword>
<evidence type="ECO:0000256" key="1">
    <source>
        <dbReference type="SAM" id="Phobius"/>
    </source>
</evidence>
<feature type="transmembrane region" description="Helical" evidence="1">
    <location>
        <begin position="155"/>
        <end position="178"/>
    </location>
</feature>
<organism evidence="2">
    <name type="scientific">marine sediment metagenome</name>
    <dbReference type="NCBI Taxonomy" id="412755"/>
    <lineage>
        <taxon>unclassified sequences</taxon>
        <taxon>metagenomes</taxon>
        <taxon>ecological metagenomes</taxon>
    </lineage>
</organism>
<protein>
    <submittedName>
        <fullName evidence="2">Uncharacterized protein</fullName>
    </submittedName>
</protein>
<sequence length="181" mass="19570">MKSLLHNKKATYTIGTLAALAIVLVTAAVIIAVGSEILDSIGKEADAPSKVVKQNISFYNSTHHAITFDNVYGNIIQSDKFEIRNITIDNEMGEIMPATNYTLSITNDSVLIELHGDIIEEGAPLHLNYTYTCYSCQVSYNATQEGLKGTNTMAAWLDTIALIVVAAVVIGIIVSSFASER</sequence>
<keyword evidence="1" id="KW-1133">Transmembrane helix</keyword>